<evidence type="ECO:0000313" key="1">
    <source>
        <dbReference type="EMBL" id="CAB4132148.1"/>
    </source>
</evidence>
<accession>A0A6J5LC24</accession>
<proteinExistence type="predicted"/>
<protein>
    <submittedName>
        <fullName evidence="1">Uncharacterized protein</fullName>
    </submittedName>
</protein>
<name>A0A6J5LC24_9CAUD</name>
<reference evidence="1" key="1">
    <citation type="submission" date="2020-04" db="EMBL/GenBank/DDBJ databases">
        <authorList>
            <person name="Chiriac C."/>
            <person name="Salcher M."/>
            <person name="Ghai R."/>
            <person name="Kavagutti S V."/>
        </authorList>
    </citation>
    <scope>NUCLEOTIDE SEQUENCE</scope>
</reference>
<gene>
    <name evidence="1" type="ORF">UFOVP136_55</name>
</gene>
<dbReference type="EMBL" id="LR796257">
    <property type="protein sequence ID" value="CAB4132148.1"/>
    <property type="molecule type" value="Genomic_DNA"/>
</dbReference>
<organism evidence="1">
    <name type="scientific">uncultured Caudovirales phage</name>
    <dbReference type="NCBI Taxonomy" id="2100421"/>
    <lineage>
        <taxon>Viruses</taxon>
        <taxon>Duplodnaviria</taxon>
        <taxon>Heunggongvirae</taxon>
        <taxon>Uroviricota</taxon>
        <taxon>Caudoviricetes</taxon>
        <taxon>Peduoviridae</taxon>
        <taxon>Maltschvirus</taxon>
        <taxon>Maltschvirus maltsch</taxon>
    </lineage>
</organism>
<sequence length="62" mass="7153">MTEKRKRGRPATGKKHTYTINVGVDQDVHDFVSIMAIQCDCAKNKWLLNLVKKEMERVHRAG</sequence>